<gene>
    <name evidence="3" type="ORF">NW766_004536</name>
</gene>
<dbReference type="PANTHER" id="PTHR21661:SF35">
    <property type="entry name" value="EPOXIDE HYDROLASE"/>
    <property type="match status" value="1"/>
</dbReference>
<keyword evidence="4" id="KW-1185">Reference proteome</keyword>
<dbReference type="GO" id="GO:0097176">
    <property type="term" value="P:epoxide metabolic process"/>
    <property type="evidence" value="ECO:0007669"/>
    <property type="project" value="TreeGrafter"/>
</dbReference>
<evidence type="ECO:0000313" key="3">
    <source>
        <dbReference type="EMBL" id="KAJ4016343.1"/>
    </source>
</evidence>
<dbReference type="PANTHER" id="PTHR21661">
    <property type="entry name" value="EPOXIDE HYDROLASE 1-RELATED"/>
    <property type="match status" value="1"/>
</dbReference>
<comment type="similarity">
    <text evidence="1">Belongs to the peptidase S33 family.</text>
</comment>
<dbReference type="AlphaFoldDB" id="A0A9W8UBI0"/>
<dbReference type="GO" id="GO:0004301">
    <property type="term" value="F:epoxide hydrolase activity"/>
    <property type="evidence" value="ECO:0007669"/>
    <property type="project" value="TreeGrafter"/>
</dbReference>
<name>A0A9W8UBI0_9HYPO</name>
<reference evidence="3" key="1">
    <citation type="submission" date="2022-10" db="EMBL/GenBank/DDBJ databases">
        <title>Fusarium specimens isolated from Avocado Roots.</title>
        <authorList>
            <person name="Stajich J."/>
            <person name="Roper C."/>
            <person name="Heimlech-Rivalta G."/>
        </authorList>
    </citation>
    <scope>NUCLEOTIDE SEQUENCE</scope>
    <source>
        <strain evidence="3">CF00143</strain>
    </source>
</reference>
<keyword evidence="2" id="KW-0378">Hydrolase</keyword>
<sequence>MFLALTPDEKKSPEKFARYQKNKYSEQELKNLERTNWFANNERGYQRIQETKPVTLGYALHDSPVGMLAWFVGKLKAWTDNYPWTKDELIHWVFMHYQGSPSAAMQIYKEAEAVLNANPDTWDKSEEWMEEACNIQFWKQHEKGGHFIAWERLEALVDDVAEFYGKSGPVFGIERFENQLGR</sequence>
<evidence type="ECO:0000313" key="4">
    <source>
        <dbReference type="Proteomes" id="UP001152130"/>
    </source>
</evidence>
<dbReference type="Gene3D" id="3.40.50.1820">
    <property type="entry name" value="alpha/beta hydrolase"/>
    <property type="match status" value="1"/>
</dbReference>
<dbReference type="Proteomes" id="UP001152130">
    <property type="component" value="Unassembled WGS sequence"/>
</dbReference>
<protein>
    <submittedName>
        <fullName evidence="3">Uncharacterized protein</fullName>
    </submittedName>
</protein>
<dbReference type="InterPro" id="IPR029058">
    <property type="entry name" value="AB_hydrolase_fold"/>
</dbReference>
<accession>A0A9W8UBI0</accession>
<comment type="caution">
    <text evidence="3">The sequence shown here is derived from an EMBL/GenBank/DDBJ whole genome shotgun (WGS) entry which is preliminary data.</text>
</comment>
<proteinExistence type="inferred from homology"/>
<evidence type="ECO:0000256" key="2">
    <source>
        <dbReference type="ARBA" id="ARBA00022801"/>
    </source>
</evidence>
<organism evidence="3 4">
    <name type="scientific">Fusarium irregulare</name>
    <dbReference type="NCBI Taxonomy" id="2494466"/>
    <lineage>
        <taxon>Eukaryota</taxon>
        <taxon>Fungi</taxon>
        <taxon>Dikarya</taxon>
        <taxon>Ascomycota</taxon>
        <taxon>Pezizomycotina</taxon>
        <taxon>Sordariomycetes</taxon>
        <taxon>Hypocreomycetidae</taxon>
        <taxon>Hypocreales</taxon>
        <taxon>Nectriaceae</taxon>
        <taxon>Fusarium</taxon>
        <taxon>Fusarium incarnatum-equiseti species complex</taxon>
    </lineage>
</organism>
<evidence type="ECO:0000256" key="1">
    <source>
        <dbReference type="ARBA" id="ARBA00010088"/>
    </source>
</evidence>
<dbReference type="EMBL" id="JAPDHF010000006">
    <property type="protein sequence ID" value="KAJ4016343.1"/>
    <property type="molecule type" value="Genomic_DNA"/>
</dbReference>
<dbReference type="SUPFAM" id="SSF53474">
    <property type="entry name" value="alpha/beta-Hydrolases"/>
    <property type="match status" value="1"/>
</dbReference>